<dbReference type="PANTHER" id="PTHR44846:SF1">
    <property type="entry name" value="MANNOSYL-D-GLYCERATE TRANSPORT_METABOLISM SYSTEM REPRESSOR MNGR-RELATED"/>
    <property type="match status" value="1"/>
</dbReference>
<evidence type="ECO:0000256" key="3">
    <source>
        <dbReference type="ARBA" id="ARBA00023163"/>
    </source>
</evidence>
<keyword evidence="6" id="KW-1185">Reference proteome</keyword>
<keyword evidence="2" id="KW-0238">DNA-binding</keyword>
<dbReference type="PROSITE" id="PS50949">
    <property type="entry name" value="HTH_GNTR"/>
    <property type="match status" value="1"/>
</dbReference>
<evidence type="ECO:0000259" key="4">
    <source>
        <dbReference type="PROSITE" id="PS50949"/>
    </source>
</evidence>
<dbReference type="SMART" id="SM00866">
    <property type="entry name" value="UTRA"/>
    <property type="match status" value="1"/>
</dbReference>
<dbReference type="Pfam" id="PF07702">
    <property type="entry name" value="UTRA"/>
    <property type="match status" value="1"/>
</dbReference>
<keyword evidence="3" id="KW-0804">Transcription</keyword>
<dbReference type="AlphaFoldDB" id="A0A975Q1A1"/>
<dbReference type="PANTHER" id="PTHR44846">
    <property type="entry name" value="MANNOSYL-D-GLYCERATE TRANSPORT/METABOLISM SYSTEM REPRESSOR MNGR-RELATED"/>
    <property type="match status" value="1"/>
</dbReference>
<organism evidence="5 6">
    <name type="scientific">Sphingobium phenoxybenzoativorans</name>
    <dbReference type="NCBI Taxonomy" id="1592790"/>
    <lineage>
        <taxon>Bacteria</taxon>
        <taxon>Pseudomonadati</taxon>
        <taxon>Pseudomonadota</taxon>
        <taxon>Alphaproteobacteria</taxon>
        <taxon>Sphingomonadales</taxon>
        <taxon>Sphingomonadaceae</taxon>
        <taxon>Sphingobium</taxon>
    </lineage>
</organism>
<dbReference type="InterPro" id="IPR011663">
    <property type="entry name" value="UTRA"/>
</dbReference>
<feature type="domain" description="HTH gntR-type" evidence="4">
    <location>
        <begin position="1"/>
        <end position="63"/>
    </location>
</feature>
<sequence length="227" mass="24876">MYEIVRAEITDGLFIGNEDFPGEAELAKMFGVSLATSRLVLQRLAADGLIDRGRGRRSLATFKVGAQRVTPLAGNRGVFDYKILQLDEGIAPWAACQALGLREGSSTWRCLRLRLLTGRPHSVTVHYQREEVGRLHDAAALTKVSMPLLLEAAGLQTERDERIVGVMRPPPIVSEALNIDVWNKVLVTTLVSFAGNGPATEYARIFFHPDEQNSLTAMAAYGDGGER</sequence>
<protein>
    <submittedName>
        <fullName evidence="5">GntR family transcriptional regulator</fullName>
    </submittedName>
</protein>
<proteinExistence type="predicted"/>
<evidence type="ECO:0000313" key="5">
    <source>
        <dbReference type="EMBL" id="QUT05589.1"/>
    </source>
</evidence>
<dbReference type="Proteomes" id="UP000681425">
    <property type="component" value="Chromosome"/>
</dbReference>
<accession>A0A975Q1A1</accession>
<dbReference type="InterPro" id="IPR036390">
    <property type="entry name" value="WH_DNA-bd_sf"/>
</dbReference>
<name>A0A975Q1A1_9SPHN</name>
<dbReference type="InterPro" id="IPR050679">
    <property type="entry name" value="Bact_HTH_transcr_reg"/>
</dbReference>
<gene>
    <name evidence="5" type="ORF">KFK14_21950</name>
</gene>
<evidence type="ECO:0000256" key="1">
    <source>
        <dbReference type="ARBA" id="ARBA00023015"/>
    </source>
</evidence>
<dbReference type="KEGG" id="spph:KFK14_21950"/>
<dbReference type="InterPro" id="IPR036388">
    <property type="entry name" value="WH-like_DNA-bd_sf"/>
</dbReference>
<dbReference type="SUPFAM" id="SSF64288">
    <property type="entry name" value="Chorismate lyase-like"/>
    <property type="match status" value="1"/>
</dbReference>
<dbReference type="SUPFAM" id="SSF46785">
    <property type="entry name" value="Winged helix' DNA-binding domain"/>
    <property type="match status" value="1"/>
</dbReference>
<dbReference type="EMBL" id="CP073910">
    <property type="protein sequence ID" value="QUT05589.1"/>
    <property type="molecule type" value="Genomic_DNA"/>
</dbReference>
<reference evidence="5" key="1">
    <citation type="submission" date="2021-04" db="EMBL/GenBank/DDBJ databases">
        <title>Isolation of p-tert-butylphenol degrading bacteria Sphingobium phenoxybenzoativorans Tas13 from active sludge.</title>
        <authorList>
            <person name="Li Y."/>
        </authorList>
    </citation>
    <scope>NUCLEOTIDE SEQUENCE</scope>
    <source>
        <strain evidence="5">Tas13</strain>
    </source>
</reference>
<dbReference type="Gene3D" id="3.40.1410.10">
    <property type="entry name" value="Chorismate lyase-like"/>
    <property type="match status" value="1"/>
</dbReference>
<dbReference type="GO" id="GO:0003700">
    <property type="term" value="F:DNA-binding transcription factor activity"/>
    <property type="evidence" value="ECO:0007669"/>
    <property type="project" value="InterPro"/>
</dbReference>
<dbReference type="Pfam" id="PF00392">
    <property type="entry name" value="GntR"/>
    <property type="match status" value="1"/>
</dbReference>
<dbReference type="RefSeq" id="WP_212609122.1">
    <property type="nucleotide sequence ID" value="NZ_CP073910.1"/>
</dbReference>
<dbReference type="Gene3D" id="1.10.10.10">
    <property type="entry name" value="Winged helix-like DNA-binding domain superfamily/Winged helix DNA-binding domain"/>
    <property type="match status" value="1"/>
</dbReference>
<dbReference type="InterPro" id="IPR000524">
    <property type="entry name" value="Tscrpt_reg_HTH_GntR"/>
</dbReference>
<dbReference type="GO" id="GO:0045892">
    <property type="term" value="P:negative regulation of DNA-templated transcription"/>
    <property type="evidence" value="ECO:0007669"/>
    <property type="project" value="TreeGrafter"/>
</dbReference>
<dbReference type="InterPro" id="IPR028978">
    <property type="entry name" value="Chorismate_lyase_/UTRA_dom_sf"/>
</dbReference>
<evidence type="ECO:0000256" key="2">
    <source>
        <dbReference type="ARBA" id="ARBA00023125"/>
    </source>
</evidence>
<evidence type="ECO:0000313" key="6">
    <source>
        <dbReference type="Proteomes" id="UP000681425"/>
    </source>
</evidence>
<keyword evidence="1" id="KW-0805">Transcription regulation</keyword>
<dbReference type="GO" id="GO:0003677">
    <property type="term" value="F:DNA binding"/>
    <property type="evidence" value="ECO:0007669"/>
    <property type="project" value="UniProtKB-KW"/>
</dbReference>